<dbReference type="InterPro" id="IPR031926">
    <property type="entry name" value="TMEM135_N"/>
</dbReference>
<accession>G7E4K4</accession>
<dbReference type="PANTHER" id="PTHR12459">
    <property type="entry name" value="TRANSMEMBRANE PROTEIN 135-RELATED"/>
    <property type="match status" value="1"/>
</dbReference>
<evidence type="ECO:0000313" key="4">
    <source>
        <dbReference type="Proteomes" id="UP000009131"/>
    </source>
</evidence>
<protein>
    <recommendedName>
        <fullName evidence="2">Transmembrane protein 135 N-terminal domain-containing protein</fullName>
    </recommendedName>
</protein>
<dbReference type="HOGENOM" id="CLU_016206_1_0_1"/>
<evidence type="ECO:0000313" key="3">
    <source>
        <dbReference type="EMBL" id="GAA97764.1"/>
    </source>
</evidence>
<dbReference type="AlphaFoldDB" id="G7E4K4"/>
<evidence type="ECO:0000256" key="1">
    <source>
        <dbReference type="SAM" id="MobiDB-lite"/>
    </source>
</evidence>
<comment type="caution">
    <text evidence="3">The sequence shown here is derived from an EMBL/GenBank/DDBJ whole genome shotgun (WGS) entry which is preliminary data.</text>
</comment>
<gene>
    <name evidence="3" type="primary">Mo04443</name>
    <name evidence="3" type="ORF">E5Q_04443</name>
</gene>
<proteinExistence type="predicted"/>
<keyword evidence="4" id="KW-1185">Reference proteome</keyword>
<name>G7E4K4_MIXOS</name>
<dbReference type="PANTHER" id="PTHR12459:SF6">
    <property type="entry name" value="GB|AAD46013.1"/>
    <property type="match status" value="1"/>
</dbReference>
<dbReference type="eggNOG" id="KOG1398">
    <property type="taxonomic scope" value="Eukaryota"/>
</dbReference>
<reference evidence="3 4" key="1">
    <citation type="journal article" date="2011" name="J. Gen. Appl. Microbiol.">
        <title>Draft genome sequencing of the enigmatic basidiomycete Mixia osmundae.</title>
        <authorList>
            <person name="Nishida H."/>
            <person name="Nagatsuka Y."/>
            <person name="Sugiyama J."/>
        </authorList>
    </citation>
    <scope>NUCLEOTIDE SEQUENCE [LARGE SCALE GENOMIC DNA]</scope>
    <source>
        <strain evidence="4">CBS 9802 / IAM 14324 / JCM 22182 / KY 12970</strain>
    </source>
</reference>
<dbReference type="Proteomes" id="UP000009131">
    <property type="component" value="Unassembled WGS sequence"/>
</dbReference>
<feature type="region of interest" description="Disordered" evidence="1">
    <location>
        <begin position="1"/>
        <end position="128"/>
    </location>
</feature>
<dbReference type="Pfam" id="PF15982">
    <property type="entry name" value="TMEM135_C_rich"/>
    <property type="match status" value="1"/>
</dbReference>
<reference evidence="3 4" key="2">
    <citation type="journal article" date="2012" name="Open Biol.">
        <title>Characteristics of nucleosomes and linker DNA regions on the genome of the basidiomycete Mixia osmundae revealed by mono- and dinucleosome mapping.</title>
        <authorList>
            <person name="Nishida H."/>
            <person name="Kondo S."/>
            <person name="Matsumoto T."/>
            <person name="Suzuki Y."/>
            <person name="Yoshikawa H."/>
            <person name="Taylor T.D."/>
            <person name="Sugiyama J."/>
        </authorList>
    </citation>
    <scope>NUCLEOTIDE SEQUENCE [LARGE SCALE GENOMIC DNA]</scope>
    <source>
        <strain evidence="4">CBS 9802 / IAM 14324 / JCM 22182 / KY 12970</strain>
    </source>
</reference>
<organism evidence="3 4">
    <name type="scientific">Mixia osmundae (strain CBS 9802 / IAM 14324 / JCM 22182 / KY 12970)</name>
    <dbReference type="NCBI Taxonomy" id="764103"/>
    <lineage>
        <taxon>Eukaryota</taxon>
        <taxon>Fungi</taxon>
        <taxon>Dikarya</taxon>
        <taxon>Basidiomycota</taxon>
        <taxon>Pucciniomycotina</taxon>
        <taxon>Mixiomycetes</taxon>
        <taxon>Mixiales</taxon>
        <taxon>Mixiaceae</taxon>
        <taxon>Mixia</taxon>
    </lineage>
</organism>
<dbReference type="InterPro" id="IPR026749">
    <property type="entry name" value="Tmem135"/>
</dbReference>
<dbReference type="EMBL" id="BABT02000139">
    <property type="protein sequence ID" value="GAA97764.1"/>
    <property type="molecule type" value="Genomic_DNA"/>
</dbReference>
<evidence type="ECO:0000259" key="2">
    <source>
        <dbReference type="Pfam" id="PF15982"/>
    </source>
</evidence>
<feature type="domain" description="Transmembrane protein 135 N-terminal" evidence="2">
    <location>
        <begin position="414"/>
        <end position="552"/>
    </location>
</feature>
<dbReference type="InParanoid" id="G7E4K4"/>
<dbReference type="OrthoDB" id="291792at2759"/>
<feature type="compositionally biased region" description="Low complexity" evidence="1">
    <location>
        <begin position="1"/>
        <end position="19"/>
    </location>
</feature>
<sequence length="603" mass="65850">MDSSEAADAVLSAGDAAAANGLGPQPKTARPAGKATTLTPQTADQGGPVRKSASAPLAPARSTQARAPSPVPKQGVTAPLPPSKSDAEPVQQASIGARRAAPKFQMKPFTDMNSNDSANSSDEELSATTPNLAETSAALKRSLSIKNLKDLDVKDALPAVWRKPGEGRKRPKDLEQLLIWSLRGGLRAFLTGYSLRSGVNLVMVLFGLMRNGKFNLTKILNSVFGIDAFRMGAMFGSFAFLFKSTNQGLRIYNPGPRGPGKEEIWHAALAGAVSGVAVLAEKKQRRLTFAQQLFVRGLQGLYNIGKSRGMPIIPHGDVLLFGLACGQIMYGWMMSPESLAPGYRRWITMASRVSPPALPVNLAIERNKPVPTEDLEKLLRWPGITPKNKAILEGIKAQVNDGQVQSFLPCAGIHPWIDTCTMTQVERWISVFRWMLPVYSALHFIPPVLLKRKAFAQDPFKFLSRSAIGTFRSCSFLGTFVIIFQGLVCLSRNLQEAFLGKFAFLDAILGHRYCYWGYGFATSAAMFIEEKRRRGELAMYVLPRALESVWSVARSRSWVPLIPGGEVVLTSTGLAMVMSAYHHDPARLSGLVRMLLYQFIGRS</sequence>